<name>A0A345HT29_9ACTN</name>
<sequence>MSLVKLIAQADERALAASGLASLDRCLPLLAEENDVLRPLWAGVQGGERDWPDRLAEARTALDEAIEAEAAAGAGAEVTAADVTAELIRSLLGSAPAQWAAEPLRAWADTCSVVALEIHQKLDAVGDTSGDPAAADRLARCREDRTAVPDAVDGSEGGDGVGPLVAGELRRQIRILEILTETEGPAGLRQALDVSTEGQRVLRAVVSRRARARS</sequence>
<gene>
    <name evidence="1" type="ORF">DVK44_21825</name>
</gene>
<evidence type="ECO:0000313" key="1">
    <source>
        <dbReference type="EMBL" id="AXG79853.1"/>
    </source>
</evidence>
<dbReference type="RefSeq" id="WP_114661179.1">
    <property type="nucleotide sequence ID" value="NZ_CP031194.1"/>
</dbReference>
<accession>A0A345HT29</accession>
<dbReference type="OrthoDB" id="4329296at2"/>
<dbReference type="AlphaFoldDB" id="A0A345HT29"/>
<proteinExistence type="predicted"/>
<evidence type="ECO:0000313" key="2">
    <source>
        <dbReference type="Proteomes" id="UP000253868"/>
    </source>
</evidence>
<protein>
    <submittedName>
        <fullName evidence="1">Uncharacterized protein</fullName>
    </submittedName>
</protein>
<organism evidence="1 2">
    <name type="scientific">Streptomyces paludis</name>
    <dbReference type="NCBI Taxonomy" id="2282738"/>
    <lineage>
        <taxon>Bacteria</taxon>
        <taxon>Bacillati</taxon>
        <taxon>Actinomycetota</taxon>
        <taxon>Actinomycetes</taxon>
        <taxon>Kitasatosporales</taxon>
        <taxon>Streptomycetaceae</taxon>
        <taxon>Streptomyces</taxon>
    </lineage>
</organism>
<dbReference type="EMBL" id="CP031194">
    <property type="protein sequence ID" value="AXG79853.1"/>
    <property type="molecule type" value="Genomic_DNA"/>
</dbReference>
<dbReference type="KEGG" id="spad:DVK44_21825"/>
<reference evidence="2" key="1">
    <citation type="submission" date="2018-07" db="EMBL/GenBank/DDBJ databases">
        <authorList>
            <person name="Zhao J."/>
        </authorList>
    </citation>
    <scope>NUCLEOTIDE SEQUENCE [LARGE SCALE GENOMIC DNA]</scope>
    <source>
        <strain evidence="2">GSSD-12</strain>
    </source>
</reference>
<dbReference type="Proteomes" id="UP000253868">
    <property type="component" value="Chromosome"/>
</dbReference>
<keyword evidence="2" id="KW-1185">Reference proteome</keyword>